<dbReference type="EMBL" id="BPLQ01003666">
    <property type="protein sequence ID" value="GIY02263.1"/>
    <property type="molecule type" value="Genomic_DNA"/>
</dbReference>
<feature type="region of interest" description="Disordered" evidence="1">
    <location>
        <begin position="1"/>
        <end position="26"/>
    </location>
</feature>
<gene>
    <name evidence="2" type="ORF">CDAR_112541</name>
</gene>
<evidence type="ECO:0000313" key="2">
    <source>
        <dbReference type="EMBL" id="GIY02263.1"/>
    </source>
</evidence>
<organism evidence="2 3">
    <name type="scientific">Caerostris darwini</name>
    <dbReference type="NCBI Taxonomy" id="1538125"/>
    <lineage>
        <taxon>Eukaryota</taxon>
        <taxon>Metazoa</taxon>
        <taxon>Ecdysozoa</taxon>
        <taxon>Arthropoda</taxon>
        <taxon>Chelicerata</taxon>
        <taxon>Arachnida</taxon>
        <taxon>Araneae</taxon>
        <taxon>Araneomorphae</taxon>
        <taxon>Entelegynae</taxon>
        <taxon>Araneoidea</taxon>
        <taxon>Araneidae</taxon>
        <taxon>Caerostris</taxon>
    </lineage>
</organism>
<dbReference type="Proteomes" id="UP001054837">
    <property type="component" value="Unassembled WGS sequence"/>
</dbReference>
<sequence length="120" mass="13282">MTAPLQTIPSDIHPLKNPRSPNLQERNISSQKLSHPMKNLSLSSVFSCLQNSSCVTSKTSSPPSPCHFHYLQPPQTINERILARRQHPCLAPPGYSGDRGRQINSLSPNCFNKGMFVATD</sequence>
<reference evidence="2 3" key="1">
    <citation type="submission" date="2021-06" db="EMBL/GenBank/DDBJ databases">
        <title>Caerostris darwini draft genome.</title>
        <authorList>
            <person name="Kono N."/>
            <person name="Arakawa K."/>
        </authorList>
    </citation>
    <scope>NUCLEOTIDE SEQUENCE [LARGE SCALE GENOMIC DNA]</scope>
</reference>
<name>A0AAV4PXX1_9ARAC</name>
<comment type="caution">
    <text evidence="2">The sequence shown here is derived from an EMBL/GenBank/DDBJ whole genome shotgun (WGS) entry which is preliminary data.</text>
</comment>
<evidence type="ECO:0000256" key="1">
    <source>
        <dbReference type="SAM" id="MobiDB-lite"/>
    </source>
</evidence>
<dbReference type="AlphaFoldDB" id="A0AAV4PXX1"/>
<evidence type="ECO:0000313" key="3">
    <source>
        <dbReference type="Proteomes" id="UP001054837"/>
    </source>
</evidence>
<keyword evidence="3" id="KW-1185">Reference proteome</keyword>
<accession>A0AAV4PXX1</accession>
<proteinExistence type="predicted"/>
<protein>
    <submittedName>
        <fullName evidence="2">Uncharacterized protein</fullName>
    </submittedName>
</protein>